<evidence type="ECO:0000259" key="13">
    <source>
        <dbReference type="Pfam" id="PF18962"/>
    </source>
</evidence>
<evidence type="ECO:0000256" key="3">
    <source>
        <dbReference type="ARBA" id="ARBA00004613"/>
    </source>
</evidence>
<name>A0A4R5CEU8_9FLAO</name>
<dbReference type="EC" id="4.2.2.23" evidence="6"/>
<dbReference type="RefSeq" id="WP_132006854.1">
    <property type="nucleotide sequence ID" value="NZ_SMFK01000009.1"/>
</dbReference>
<dbReference type="SUPFAM" id="SSF49452">
    <property type="entry name" value="Starch-binding domain-like"/>
    <property type="match status" value="1"/>
</dbReference>
<organism evidence="14 15">
    <name type="scientific">Flavobacterium cellulosilyticum</name>
    <dbReference type="NCBI Taxonomy" id="2541731"/>
    <lineage>
        <taxon>Bacteria</taxon>
        <taxon>Pseudomonadati</taxon>
        <taxon>Bacteroidota</taxon>
        <taxon>Flavobacteriia</taxon>
        <taxon>Flavobacteriales</taxon>
        <taxon>Flavobacteriaceae</taxon>
        <taxon>Flavobacterium</taxon>
    </lineage>
</organism>
<dbReference type="PANTHER" id="PTHR32018:SF1">
    <property type="entry name" value="RHAMNOGALACTURONAN ENDOLYASE"/>
    <property type="match status" value="1"/>
</dbReference>
<sequence length="743" mass="80920">MKKQLLFDFTKFLSRKISFRITTLLIFCMLTVQLSFSKNNKTVVLDPSDVIVVDNGTTVNLKNGIVNATITKSNAAVTSLIYNGIELIKGGYNGGSIYWSWNMSSYQNPSGCTYSLITNPSGNNFDSAEIKLHMTWNGSSSTAAMDVDVYYSLQRNVSGLYAAATLTHPTSYPANPGGEWRMSSYPNPRFDWLSVDSLRNLIIPSGSASTAAVAGAPPENYLITSGPFKNKYECKYDYSADFGAIDTWGWSSTADNVGLWVTAPSKEYYPGGPMKRELMCHSTPVLLNMLGGTHYGQGTETAVAAGEDWQKTYGPFLIYCNKVPAGTANASLTLWEDAKAKAKTEQEAWPFSWHNNSAYTKESGRGTVTGKLVINDTGNPNASAANTWVGLAIPPTGSGNVINFQAWSKNYQFWVKTDSNGNFSIPHVLPGTYSLFAFGPEAIGQLSLSNYTTVTAGNTNALGMVNWTPTRVAPTVWEMGTPDRTASEFKHGTDWWTSNTYPNPNWAKFMDYISEFPNDVDFTIGQSNLATDWNFVQPSSTNVPISNPTWNVNFNLDTAPTVGSTASVYVALATNNSAALILNVNGVNVTSPSTGMIPGNATNAMIRKGIHGAFAEVRFNFPSSNLKLGANTISFSIRRVGGASSGEVMYDYLRLEASGTTLTVDSFEKLNFIKAYPNPTKNSVTLTIPETSVLQKIEVYNNLGQLMAKESKNTVSLEKLDSGTYYFVIVTSTGTYVKKIIKL</sequence>
<evidence type="ECO:0000256" key="5">
    <source>
        <dbReference type="ARBA" id="ARBA00011245"/>
    </source>
</evidence>
<keyword evidence="10" id="KW-0456">Lyase</keyword>
<comment type="cofactor">
    <cofactor evidence="2">
        <name>Ca(2+)</name>
        <dbReference type="ChEBI" id="CHEBI:29108"/>
    </cofactor>
</comment>
<evidence type="ECO:0000256" key="8">
    <source>
        <dbReference type="ARBA" id="ARBA00022729"/>
    </source>
</evidence>
<dbReference type="InterPro" id="IPR014718">
    <property type="entry name" value="GH-type_carb-bd"/>
</dbReference>
<dbReference type="InterPro" id="IPR051850">
    <property type="entry name" value="Polysacch_Lyase_4"/>
</dbReference>
<dbReference type="GO" id="GO:0005975">
    <property type="term" value="P:carbohydrate metabolic process"/>
    <property type="evidence" value="ECO:0007669"/>
    <property type="project" value="InterPro"/>
</dbReference>
<evidence type="ECO:0000256" key="7">
    <source>
        <dbReference type="ARBA" id="ARBA00022525"/>
    </source>
</evidence>
<comment type="subcellular location">
    <subcellularLocation>
        <location evidence="3">Secreted</location>
    </subcellularLocation>
</comment>
<evidence type="ECO:0000256" key="2">
    <source>
        <dbReference type="ARBA" id="ARBA00001913"/>
    </source>
</evidence>
<comment type="caution">
    <text evidence="14">The sequence shown here is derived from an EMBL/GenBank/DDBJ whole genome shotgun (WGS) entry which is preliminary data.</text>
</comment>
<evidence type="ECO:0000256" key="10">
    <source>
        <dbReference type="ARBA" id="ARBA00023239"/>
    </source>
</evidence>
<feature type="domain" description="Rhamnogalacturonan lyase" evidence="12">
    <location>
        <begin position="386"/>
        <end position="461"/>
    </location>
</feature>
<evidence type="ECO:0000256" key="6">
    <source>
        <dbReference type="ARBA" id="ARBA00012437"/>
    </source>
</evidence>
<keyword evidence="9" id="KW-0106">Calcium</keyword>
<dbReference type="Pfam" id="PF14686">
    <property type="entry name" value="fn3_3"/>
    <property type="match status" value="1"/>
</dbReference>
<dbReference type="InterPro" id="IPR026444">
    <property type="entry name" value="Secre_tail"/>
</dbReference>
<dbReference type="EMBL" id="SMFK01000009">
    <property type="protein sequence ID" value="TDD95734.1"/>
    <property type="molecule type" value="Genomic_DNA"/>
</dbReference>
<dbReference type="GO" id="GO:0005576">
    <property type="term" value="C:extracellular region"/>
    <property type="evidence" value="ECO:0007669"/>
    <property type="project" value="UniProtKB-SubCell"/>
</dbReference>
<evidence type="ECO:0000259" key="11">
    <source>
        <dbReference type="Pfam" id="PF14683"/>
    </source>
</evidence>
<dbReference type="PANTHER" id="PTHR32018">
    <property type="entry name" value="RHAMNOGALACTURONATE LYASE FAMILY PROTEIN"/>
    <property type="match status" value="1"/>
</dbReference>
<evidence type="ECO:0000313" key="14">
    <source>
        <dbReference type="EMBL" id="TDD95734.1"/>
    </source>
</evidence>
<dbReference type="Pfam" id="PF14683">
    <property type="entry name" value="CBM-like"/>
    <property type="match status" value="1"/>
</dbReference>
<dbReference type="NCBIfam" id="TIGR04183">
    <property type="entry name" value="Por_Secre_tail"/>
    <property type="match status" value="1"/>
</dbReference>
<dbReference type="InterPro" id="IPR011013">
    <property type="entry name" value="Gal_mutarotase_sf_dom"/>
</dbReference>
<gene>
    <name evidence="14" type="ORF">E0F76_13195</name>
</gene>
<evidence type="ECO:0000256" key="9">
    <source>
        <dbReference type="ARBA" id="ARBA00022837"/>
    </source>
</evidence>
<dbReference type="CDD" id="cd10316">
    <property type="entry name" value="RGL4_M"/>
    <property type="match status" value="1"/>
</dbReference>
<dbReference type="Gene3D" id="2.60.40.1120">
    <property type="entry name" value="Carboxypeptidase-like, regulatory domain"/>
    <property type="match status" value="1"/>
</dbReference>
<comment type="subunit">
    <text evidence="5">Monomer.</text>
</comment>
<dbReference type="InterPro" id="IPR029413">
    <property type="entry name" value="RG-lyase_II"/>
</dbReference>
<dbReference type="InterPro" id="IPR008979">
    <property type="entry name" value="Galactose-bd-like_sf"/>
</dbReference>
<keyword evidence="8" id="KW-0732">Signal</keyword>
<accession>A0A4R5CEU8</accession>
<dbReference type="Gene3D" id="2.60.120.260">
    <property type="entry name" value="Galactose-binding domain-like"/>
    <property type="match status" value="1"/>
</dbReference>
<evidence type="ECO:0000256" key="4">
    <source>
        <dbReference type="ARBA" id="ARBA00010418"/>
    </source>
</evidence>
<evidence type="ECO:0000259" key="12">
    <source>
        <dbReference type="Pfam" id="PF14686"/>
    </source>
</evidence>
<dbReference type="CDD" id="cd10317">
    <property type="entry name" value="RGL4_C"/>
    <property type="match status" value="1"/>
</dbReference>
<comment type="similarity">
    <text evidence="4">Belongs to the polysaccharide lyase 4 family.</text>
</comment>
<dbReference type="Pfam" id="PF06045">
    <property type="entry name" value="Rhamnogal_lyase"/>
    <property type="match status" value="1"/>
</dbReference>
<dbReference type="SUPFAM" id="SSF49785">
    <property type="entry name" value="Galactose-binding domain-like"/>
    <property type="match status" value="1"/>
</dbReference>
<keyword evidence="7" id="KW-0964">Secreted</keyword>
<dbReference type="GO" id="GO:0102210">
    <property type="term" value="F:rhamnogalacturonan endolyase activity"/>
    <property type="evidence" value="ECO:0007669"/>
    <property type="project" value="UniProtKB-EC"/>
</dbReference>
<dbReference type="Pfam" id="PF18962">
    <property type="entry name" value="Por_Secre_tail"/>
    <property type="match status" value="1"/>
</dbReference>
<comment type="catalytic activity">
    <reaction evidence="1">
        <text>Endotype eliminative cleavage of L-alpha-rhamnopyranosyl-(1-&gt;4)-alpha-D-galactopyranosyluronic acid bonds of rhamnogalacturonan I domains in ramified hairy regions of pectin leaving L-rhamnopyranose at the reducing end and 4-deoxy-4,5-unsaturated D-galactopyranosyluronic acid at the non-reducing end.</text>
        <dbReference type="EC" id="4.2.2.23"/>
    </reaction>
</comment>
<feature type="domain" description="Secretion system C-terminal sorting" evidence="13">
    <location>
        <begin position="676"/>
        <end position="741"/>
    </location>
</feature>
<dbReference type="InterPro" id="IPR013784">
    <property type="entry name" value="Carb-bd-like_fold"/>
</dbReference>
<keyword evidence="15" id="KW-1185">Reference proteome</keyword>
<dbReference type="Proteomes" id="UP000295479">
    <property type="component" value="Unassembled WGS sequence"/>
</dbReference>
<dbReference type="GO" id="GO:0030246">
    <property type="term" value="F:carbohydrate binding"/>
    <property type="evidence" value="ECO:0007669"/>
    <property type="project" value="InterPro"/>
</dbReference>
<dbReference type="SUPFAM" id="SSF74650">
    <property type="entry name" value="Galactose mutarotase-like"/>
    <property type="match status" value="1"/>
</dbReference>
<dbReference type="OrthoDB" id="5294031at2"/>
<reference evidence="14 15" key="1">
    <citation type="submission" date="2019-03" db="EMBL/GenBank/DDBJ databases">
        <title>Flavobacterium AR-3-4 sp. nov. isolated from arctic soil.</title>
        <authorList>
            <person name="Chaudhary D.K."/>
        </authorList>
    </citation>
    <scope>NUCLEOTIDE SEQUENCE [LARGE SCALE GENOMIC DNA]</scope>
    <source>
        <strain evidence="14 15">AR-3-4</strain>
    </source>
</reference>
<dbReference type="InterPro" id="IPR029411">
    <property type="entry name" value="RG-lyase_III"/>
</dbReference>
<evidence type="ECO:0000256" key="1">
    <source>
        <dbReference type="ARBA" id="ARBA00001324"/>
    </source>
</evidence>
<proteinExistence type="inferred from homology"/>
<dbReference type="InterPro" id="IPR010325">
    <property type="entry name" value="Rhamnogal_lyase"/>
</dbReference>
<feature type="domain" description="Rhamnogalacturonan lyase" evidence="11">
    <location>
        <begin position="475"/>
        <end position="655"/>
    </location>
</feature>
<dbReference type="Gene3D" id="2.70.98.10">
    <property type="match status" value="1"/>
</dbReference>
<evidence type="ECO:0000313" key="15">
    <source>
        <dbReference type="Proteomes" id="UP000295479"/>
    </source>
</evidence>
<dbReference type="AlphaFoldDB" id="A0A4R5CEU8"/>
<protein>
    <recommendedName>
        <fullName evidence="6">rhamnogalacturonan endolyase</fullName>
        <ecNumber evidence="6">4.2.2.23</ecNumber>
    </recommendedName>
</protein>